<protein>
    <submittedName>
        <fullName evidence="2">Hypothetical 21 kDa protein</fullName>
    </submittedName>
</protein>
<feature type="compositionally biased region" description="Basic residues" evidence="1">
    <location>
        <begin position="87"/>
        <end position="122"/>
    </location>
</feature>
<organism evidence="2">
    <name type="scientific">Mycobacterium genavense</name>
    <dbReference type="NCBI Taxonomy" id="36812"/>
    <lineage>
        <taxon>Bacteria</taxon>
        <taxon>Bacillati</taxon>
        <taxon>Actinomycetota</taxon>
        <taxon>Actinomycetes</taxon>
        <taxon>Mycobacteriales</taxon>
        <taxon>Mycobacteriaceae</taxon>
        <taxon>Mycobacterium</taxon>
        <taxon>Mycobacterium simiae complex</taxon>
    </lineage>
</organism>
<sequence length="190" mass="21359">MNTQDEFHPDFSASDRTTLQEASPPHQGFGTRRRHCANTGHAAVCRGQRQTGRSIEPVDGRGARRGPNSVRKSSPRRIGNRYLHPQRTPRVRVPRRRPGGAYRHGPRRLHLRPTVRAASGRKPRPDHTGGGRHRPHHPGGDRRQPTGAVRALTEFLQAVAEPARNSHCSLTRPRTYIIIRKAYDQLICLG</sequence>
<accession>O31034</accession>
<proteinExistence type="predicted"/>
<evidence type="ECO:0000313" key="2">
    <source>
        <dbReference type="EMBL" id="AAB81636.1"/>
    </source>
</evidence>
<dbReference type="EMBL" id="AF025995">
    <property type="protein sequence ID" value="AAB81636.1"/>
    <property type="molecule type" value="Genomic_DNA"/>
</dbReference>
<dbReference type="AlphaFoldDB" id="O31034"/>
<reference evidence="2" key="1">
    <citation type="journal article" date="1999" name="FEMS Immunol. Med. Microbiol.">
        <title>Isolation of a specific DNA fragment and development of a PCR-based method for the detection of Mycobacterium genavense.</title>
        <authorList>
            <person name="Chevrier D."/>
            <person name="Oprisan G."/>
            <person name="Maresca A."/>
            <person name="Matsiota-Bernard P."/>
            <person name="Guesdon J.L."/>
        </authorList>
    </citation>
    <scope>NUCLEOTIDE SEQUENCE</scope>
    <source>
        <strain evidence="2">B.C.</strain>
    </source>
</reference>
<feature type="region of interest" description="Disordered" evidence="1">
    <location>
        <begin position="1"/>
        <end position="145"/>
    </location>
</feature>
<evidence type="ECO:0000256" key="1">
    <source>
        <dbReference type="SAM" id="MobiDB-lite"/>
    </source>
</evidence>
<name>O31034_MYCGN</name>